<dbReference type="EMBL" id="CP016364">
    <property type="protein sequence ID" value="APG46991.1"/>
    <property type="molecule type" value="Genomic_DNA"/>
</dbReference>
<reference evidence="4" key="1">
    <citation type="submission" date="2016-07" db="EMBL/GenBank/DDBJ databases">
        <title>Phaeobacter portensis sp. nov., a tropodithietic acid producing bacterium isolated from a German harbor.</title>
        <authorList>
            <person name="Freese H.M."/>
            <person name="Bunk B."/>
            <person name="Breider S."/>
            <person name="Brinkhoff T."/>
        </authorList>
    </citation>
    <scope>NUCLEOTIDE SEQUENCE [LARGE SCALE GENOMIC DNA]</scope>
    <source>
        <strain evidence="4">P97</strain>
    </source>
</reference>
<dbReference type="InterPro" id="IPR013154">
    <property type="entry name" value="ADH-like_N"/>
</dbReference>
<dbReference type="InterPro" id="IPR013149">
    <property type="entry name" value="ADH-like_C"/>
</dbReference>
<evidence type="ECO:0000313" key="4">
    <source>
        <dbReference type="Proteomes" id="UP000183859"/>
    </source>
</evidence>
<evidence type="ECO:0000313" key="3">
    <source>
        <dbReference type="EMBL" id="APG46991.1"/>
    </source>
</evidence>
<dbReference type="Pfam" id="PF08240">
    <property type="entry name" value="ADH_N"/>
    <property type="match status" value="1"/>
</dbReference>
<feature type="region of interest" description="Disordered" evidence="1">
    <location>
        <begin position="1"/>
        <end position="22"/>
    </location>
</feature>
<evidence type="ECO:0000256" key="1">
    <source>
        <dbReference type="SAM" id="MobiDB-lite"/>
    </source>
</evidence>
<dbReference type="CDD" id="cd08241">
    <property type="entry name" value="QOR1"/>
    <property type="match status" value="1"/>
</dbReference>
<dbReference type="KEGG" id="php:PhaeoP97_01572"/>
<dbReference type="PANTHER" id="PTHR43677:SF4">
    <property type="entry name" value="QUINONE OXIDOREDUCTASE-LIKE PROTEIN 2"/>
    <property type="match status" value="1"/>
</dbReference>
<dbReference type="PANTHER" id="PTHR43677">
    <property type="entry name" value="SHORT-CHAIN DEHYDROGENASE/REDUCTASE"/>
    <property type="match status" value="1"/>
</dbReference>
<organism evidence="3 4">
    <name type="scientific">Phaeobacter porticola</name>
    <dbReference type="NCBI Taxonomy" id="1844006"/>
    <lineage>
        <taxon>Bacteria</taxon>
        <taxon>Pseudomonadati</taxon>
        <taxon>Pseudomonadota</taxon>
        <taxon>Alphaproteobacteria</taxon>
        <taxon>Rhodobacterales</taxon>
        <taxon>Roseobacteraceae</taxon>
        <taxon>Phaeobacter</taxon>
    </lineage>
</organism>
<dbReference type="SUPFAM" id="SSF50129">
    <property type="entry name" value="GroES-like"/>
    <property type="match status" value="1"/>
</dbReference>
<dbReference type="InterPro" id="IPR011032">
    <property type="entry name" value="GroES-like_sf"/>
</dbReference>
<gene>
    <name evidence="3" type="ORF">PhaeoP97_01572</name>
</gene>
<dbReference type="STRING" id="1844006.PhaeoP97_01572"/>
<dbReference type="AlphaFoldDB" id="A0A1L3I4F3"/>
<sequence length="333" mass="35055">MQAMLSTALGGPETLQWSAQERPEPGPAEVLVAIRAASVNYPDTLMIRDLYQIKPPRPFAPGGEIAGEIIAVGRDVTSHAIGDRILALTGFGGFATHICIPASSAFKIPDQMSDVDAAGFVFTYGTSHHALKDRANLRSGETVLVLGGAGGVGSAAIELAKARGARVIAAVSTANKAHFCETIGADATVIYGRAPDKEEQISFGRNIKALAGSSGIDVVYDAVGGAYAEPALRAMAWQGRYLVVGFAAGIASIPMNLPLLKGCQIVGVFWGAAVQRAPADHQRNVSELFDLYSRGEIRPRIHATYPMEKAADALSEMQNRAVLGKIILTNTSD</sequence>
<dbReference type="InterPro" id="IPR020843">
    <property type="entry name" value="ER"/>
</dbReference>
<dbReference type="Proteomes" id="UP000183859">
    <property type="component" value="Chromosome"/>
</dbReference>
<evidence type="ECO:0000259" key="2">
    <source>
        <dbReference type="SMART" id="SM00829"/>
    </source>
</evidence>
<name>A0A1L3I4F3_9RHOB</name>
<proteinExistence type="predicted"/>
<accession>A0A1L3I4F3</accession>
<protein>
    <submittedName>
        <fullName evidence="3">Alcohol dehydrogenase, zinc binding protein</fullName>
    </submittedName>
</protein>
<keyword evidence="4" id="KW-1185">Reference proteome</keyword>
<dbReference type="Gene3D" id="3.90.180.10">
    <property type="entry name" value="Medium-chain alcohol dehydrogenases, catalytic domain"/>
    <property type="match status" value="1"/>
</dbReference>
<dbReference type="InterPro" id="IPR036291">
    <property type="entry name" value="NAD(P)-bd_dom_sf"/>
</dbReference>
<dbReference type="SUPFAM" id="SSF51735">
    <property type="entry name" value="NAD(P)-binding Rossmann-fold domains"/>
    <property type="match status" value="1"/>
</dbReference>
<dbReference type="OrthoDB" id="4190732at2"/>
<dbReference type="GO" id="GO:0016491">
    <property type="term" value="F:oxidoreductase activity"/>
    <property type="evidence" value="ECO:0007669"/>
    <property type="project" value="InterPro"/>
</dbReference>
<dbReference type="Pfam" id="PF00107">
    <property type="entry name" value="ADH_zinc_N"/>
    <property type="match status" value="1"/>
</dbReference>
<dbReference type="SMART" id="SM00829">
    <property type="entry name" value="PKS_ER"/>
    <property type="match status" value="1"/>
</dbReference>
<dbReference type="InterPro" id="IPR051397">
    <property type="entry name" value="Zn-ADH-like_protein"/>
</dbReference>
<dbReference type="RefSeq" id="WP_072504597.1">
    <property type="nucleotide sequence ID" value="NZ_CP016364.1"/>
</dbReference>
<dbReference type="Gene3D" id="3.40.50.720">
    <property type="entry name" value="NAD(P)-binding Rossmann-like Domain"/>
    <property type="match status" value="1"/>
</dbReference>
<feature type="domain" description="Enoyl reductase (ER)" evidence="2">
    <location>
        <begin position="10"/>
        <end position="328"/>
    </location>
</feature>